<keyword evidence="1" id="KW-0812">Transmembrane</keyword>
<evidence type="ECO:0000313" key="3">
    <source>
        <dbReference type="EMBL" id="ACF05062.1"/>
    </source>
</evidence>
<keyword evidence="4" id="KW-1185">Reference proteome</keyword>
<gene>
    <name evidence="3" type="ORF">Nigel_59</name>
</gene>
<dbReference type="Proteomes" id="UP000000620">
    <property type="component" value="Segment"/>
</dbReference>
<dbReference type="EMBL" id="EU770221">
    <property type="protein sequence ID" value="ACF05062.1"/>
    <property type="molecule type" value="Genomic_DNA"/>
</dbReference>
<feature type="domain" description="DUF7423" evidence="2">
    <location>
        <begin position="17"/>
        <end position="93"/>
    </location>
</feature>
<name>B3VLY8_9CAUD</name>
<accession>B3VLY8</accession>
<keyword evidence="1" id="KW-1133">Transmembrane helix</keyword>
<proteinExistence type="predicted"/>
<evidence type="ECO:0000256" key="1">
    <source>
        <dbReference type="SAM" id="Phobius"/>
    </source>
</evidence>
<feature type="transmembrane region" description="Helical" evidence="1">
    <location>
        <begin position="20"/>
        <end position="36"/>
    </location>
</feature>
<organism evidence="3 4">
    <name type="scientific">Mycobacterium phage Nigel</name>
    <dbReference type="NCBI Taxonomy" id="543152"/>
    <lineage>
        <taxon>Viruses</taxon>
        <taxon>Duplodnaviria</taxon>
        <taxon>Heunggongvirae</taxon>
        <taxon>Uroviricota</taxon>
        <taxon>Caudoviricetes</taxon>
        <taxon>Bclasvirinae</taxon>
        <taxon>Coopervirus</taxon>
        <taxon>Coopervirus nigel</taxon>
    </lineage>
</organism>
<reference evidence="3 4" key="1">
    <citation type="submission" date="2008-05" db="EMBL/GenBank/DDBJ databases">
        <authorList>
            <person name="Scanlon M.A."/>
            <person name="Jacobs-Sera D."/>
            <person name="Hendrix R.W."/>
            <person name="Hatfull G.H."/>
        </authorList>
    </citation>
    <scope>NUCLEOTIDE SEQUENCE [LARGE SCALE GENOMIC DNA]</scope>
</reference>
<protein>
    <recommendedName>
        <fullName evidence="2">DUF7423 domain-containing protein</fullName>
    </recommendedName>
</protein>
<dbReference type="RefSeq" id="YP_002003898.1">
    <property type="nucleotide sequence ID" value="NC_011044.1"/>
</dbReference>
<keyword evidence="1" id="KW-0472">Membrane</keyword>
<dbReference type="KEGG" id="vg:6450006"/>
<dbReference type="InterPro" id="IPR055846">
    <property type="entry name" value="DUF7423"/>
</dbReference>
<dbReference type="GeneID" id="6450006"/>
<evidence type="ECO:0000259" key="2">
    <source>
        <dbReference type="Pfam" id="PF24198"/>
    </source>
</evidence>
<evidence type="ECO:0000313" key="4">
    <source>
        <dbReference type="Proteomes" id="UP000000620"/>
    </source>
</evidence>
<dbReference type="OrthoDB" id="17667at10239"/>
<dbReference type="Pfam" id="PF24198">
    <property type="entry name" value="DUF7423"/>
    <property type="match status" value="1"/>
</dbReference>
<sequence length="95" mass="10792">MTHNLPVPQVPRFADGTPLYMTPTSVLCFALGYAVMQRVDANRFGPFVAMCDELRRRGAWDELMVTLPPDIARGVDLLYQVQRGQQWAQTGRRPK</sequence>